<accession>A0A428MLE1</accession>
<proteinExistence type="predicted"/>
<dbReference type="Proteomes" id="UP000269669">
    <property type="component" value="Unassembled WGS sequence"/>
</dbReference>
<dbReference type="OrthoDB" id="176168at2"/>
<evidence type="ECO:0000256" key="1">
    <source>
        <dbReference type="SAM" id="MobiDB-lite"/>
    </source>
</evidence>
<feature type="region of interest" description="Disordered" evidence="1">
    <location>
        <begin position="25"/>
        <end position="50"/>
    </location>
</feature>
<name>A0A428MLE1_9BACT</name>
<dbReference type="AlphaFoldDB" id="A0A428MLE1"/>
<feature type="domain" description="3-keto-alpha-glucoside-1,2-lyase/3-keto-2-hydroxy-glucal hydratase" evidence="2">
    <location>
        <begin position="71"/>
        <end position="274"/>
    </location>
</feature>
<gene>
    <name evidence="3" type="ORF">EDE15_3185</name>
</gene>
<organism evidence="3 4">
    <name type="scientific">Edaphobacter aggregans</name>
    <dbReference type="NCBI Taxonomy" id="570835"/>
    <lineage>
        <taxon>Bacteria</taxon>
        <taxon>Pseudomonadati</taxon>
        <taxon>Acidobacteriota</taxon>
        <taxon>Terriglobia</taxon>
        <taxon>Terriglobales</taxon>
        <taxon>Acidobacteriaceae</taxon>
        <taxon>Edaphobacter</taxon>
    </lineage>
</organism>
<dbReference type="EMBL" id="RSDW01000001">
    <property type="protein sequence ID" value="RSL17649.1"/>
    <property type="molecule type" value="Genomic_DNA"/>
</dbReference>
<sequence length="277" mass="30382">MRMQDLKSLLFATLIAATAPGLTQQPAAHRSVEQEAPGKPVAPKPQDTEVWEPVPKVVTPGSTDAAPPSDAIVLFDGKDLNEWVSAQDGTPARWIVANGVLTVNKAPGVGNIQTKRTFKNYQLHIEWKIPENVTGTDQARGNSGVFLASTGPGDAGYELQVLDSYNNKTYVNGQAGSIYKQGIPLVNPNRKPGEWQTYDVVWTAPTFNADDSLKTPANVTVFFNGVLVQNHFELKGQTLYIGQPFYKKYDTGPIKLQAHGDHSEPISFRNIWVRELN</sequence>
<dbReference type="InterPro" id="IPR010496">
    <property type="entry name" value="AL/BT2_dom"/>
</dbReference>
<keyword evidence="4" id="KW-1185">Reference proteome</keyword>
<comment type="caution">
    <text evidence="3">The sequence shown here is derived from an EMBL/GenBank/DDBJ whole genome shotgun (WGS) entry which is preliminary data.</text>
</comment>
<reference evidence="3 4" key="1">
    <citation type="submission" date="2018-12" db="EMBL/GenBank/DDBJ databases">
        <title>Sequencing of bacterial isolates from soil warming experiment in Harvard Forest, Massachusetts, USA.</title>
        <authorList>
            <person name="Deangelis K."/>
        </authorList>
    </citation>
    <scope>NUCLEOTIDE SEQUENCE [LARGE SCALE GENOMIC DNA]</scope>
    <source>
        <strain evidence="3 4">EB153</strain>
    </source>
</reference>
<dbReference type="Pfam" id="PF06439">
    <property type="entry name" value="3keto-disac_hyd"/>
    <property type="match status" value="1"/>
</dbReference>
<evidence type="ECO:0000313" key="4">
    <source>
        <dbReference type="Proteomes" id="UP000269669"/>
    </source>
</evidence>
<dbReference type="GO" id="GO:0016787">
    <property type="term" value="F:hydrolase activity"/>
    <property type="evidence" value="ECO:0007669"/>
    <property type="project" value="InterPro"/>
</dbReference>
<evidence type="ECO:0000313" key="3">
    <source>
        <dbReference type="EMBL" id="RSL17649.1"/>
    </source>
</evidence>
<evidence type="ECO:0000259" key="2">
    <source>
        <dbReference type="Pfam" id="PF06439"/>
    </source>
</evidence>
<protein>
    <submittedName>
        <fullName evidence="3">Uncharacterized protein DUF1080</fullName>
    </submittedName>
</protein>
<dbReference type="Gene3D" id="2.60.120.560">
    <property type="entry name" value="Exo-inulinase, domain 1"/>
    <property type="match status" value="1"/>
</dbReference>